<accession>K1V5S4</accession>
<feature type="domain" description="Ubinuclein middle" evidence="2">
    <location>
        <begin position="175"/>
        <end position="318"/>
    </location>
</feature>
<dbReference type="InParanoid" id="K1V5S4"/>
<evidence type="ECO:0000259" key="2">
    <source>
        <dbReference type="Pfam" id="PF14075"/>
    </source>
</evidence>
<dbReference type="STRING" id="1220162.K1V5S4"/>
<keyword evidence="4" id="KW-1185">Reference proteome</keyword>
<reference evidence="3 4" key="1">
    <citation type="journal article" date="2012" name="Eukaryot. Cell">
        <title>Genome sequence of the Trichosporon asahii environmental strain CBS 8904.</title>
        <authorList>
            <person name="Yang R.Y."/>
            <person name="Li H.T."/>
            <person name="Zhu H."/>
            <person name="Zhou G.P."/>
            <person name="Wang M."/>
            <person name="Wang L."/>
        </authorList>
    </citation>
    <scope>NUCLEOTIDE SEQUENCE [LARGE SCALE GENOMIC DNA]</scope>
    <source>
        <strain evidence="3 4">CBS 8904</strain>
    </source>
</reference>
<evidence type="ECO:0000313" key="4">
    <source>
        <dbReference type="Proteomes" id="UP000006757"/>
    </source>
</evidence>
<gene>
    <name evidence="3" type="ORF">A1Q2_06286</name>
</gene>
<dbReference type="EMBL" id="AMBO01000372">
    <property type="protein sequence ID" value="EKC99349.1"/>
    <property type="molecule type" value="Genomic_DNA"/>
</dbReference>
<feature type="compositionally biased region" description="Low complexity" evidence="1">
    <location>
        <begin position="366"/>
        <end position="378"/>
    </location>
</feature>
<comment type="caution">
    <text evidence="3">The sequence shown here is derived from an EMBL/GenBank/DDBJ whole genome shotgun (WGS) entry which is preliminary data.</text>
</comment>
<dbReference type="AlphaFoldDB" id="K1V5S4"/>
<dbReference type="OrthoDB" id="5576775at2759"/>
<organism evidence="3 4">
    <name type="scientific">Trichosporon asahii var. asahii (strain CBS 8904)</name>
    <name type="common">Yeast</name>
    <dbReference type="NCBI Taxonomy" id="1220162"/>
    <lineage>
        <taxon>Eukaryota</taxon>
        <taxon>Fungi</taxon>
        <taxon>Dikarya</taxon>
        <taxon>Basidiomycota</taxon>
        <taxon>Agaricomycotina</taxon>
        <taxon>Tremellomycetes</taxon>
        <taxon>Trichosporonales</taxon>
        <taxon>Trichosporonaceae</taxon>
        <taxon>Trichosporon</taxon>
    </lineage>
</organism>
<evidence type="ECO:0000313" key="3">
    <source>
        <dbReference type="EMBL" id="EKC99349.1"/>
    </source>
</evidence>
<feature type="compositionally biased region" description="Low complexity" evidence="1">
    <location>
        <begin position="400"/>
        <end position="415"/>
    </location>
</feature>
<sequence length="452" mass="48701">MLLSDGIAEGEVECWCAPEEEVCGDPEPAGEGRGPPRASNGACRGSGGMRSRRPRSPSGTEGSSHVSRAEPKRLAGVGPAIGVALGIVAAVRPGTVVAAAAVTAGTAGAAGEARADGKGVFFFVDPSGRPGFLSRARLAGSETAIDAARPLVSRNLSRWTTTTETLRGPPPTFDFTLIHHILPYNRLTLGKLVLKLCYHDYWRWLQANEVEGLRQWKEMLDPEIPAMVQAYEDAVEAHKNATEDAPQELIDELPEAGKKEREPPKKLPFFSPELRELYRQLVENTQEMVDINKKMEEWGQKIEGQSSELNMRRALYNKGQNDPKHLAAHTLPITGKVLNRYTLEHGIALPRDASLDAHSHGKNAGPSSASPSTPSRAALGNLIHATDQEPRATPTPNGDHATNNHHSSQSTSNDHGNSSNTLEDGDVTMDDAPDEDLVEQAMRDALVSSLPA</sequence>
<dbReference type="Pfam" id="PF14075">
    <property type="entry name" value="UBN_AB"/>
    <property type="match status" value="1"/>
</dbReference>
<dbReference type="HOGENOM" id="CLU_605779_0_0_1"/>
<evidence type="ECO:0000256" key="1">
    <source>
        <dbReference type="SAM" id="MobiDB-lite"/>
    </source>
</evidence>
<feature type="region of interest" description="Disordered" evidence="1">
    <location>
        <begin position="355"/>
        <end position="436"/>
    </location>
</feature>
<proteinExistence type="predicted"/>
<dbReference type="InterPro" id="IPR026947">
    <property type="entry name" value="UBN_middle_dom"/>
</dbReference>
<dbReference type="Proteomes" id="UP000006757">
    <property type="component" value="Unassembled WGS sequence"/>
</dbReference>
<feature type="region of interest" description="Disordered" evidence="1">
    <location>
        <begin position="21"/>
        <end position="71"/>
    </location>
</feature>
<protein>
    <recommendedName>
        <fullName evidence="2">Ubinuclein middle domain-containing protein</fullName>
    </recommendedName>
</protein>
<feature type="compositionally biased region" description="Acidic residues" evidence="1">
    <location>
        <begin position="423"/>
        <end position="436"/>
    </location>
</feature>
<name>K1V5S4_TRIAC</name>